<sequence length="63" mass="7145">MEKISYTFIEKDLALPAIAVIGDQIALPRGSGKENTHTRTHTPVLRVGYSFCDSTYYLNIYKH</sequence>
<protein>
    <submittedName>
        <fullName evidence="1">Uncharacterized protein</fullName>
    </submittedName>
</protein>
<accession>A0A673FF48</accession>
<dbReference type="Ensembl" id="ENSSRHT00000000618.1">
    <property type="protein sequence ID" value="ENSSRHP00000000580.1"/>
    <property type="gene ID" value="ENSSRHG00000000455.1"/>
</dbReference>
<evidence type="ECO:0000313" key="2">
    <source>
        <dbReference type="Proteomes" id="UP000472270"/>
    </source>
</evidence>
<keyword evidence="2" id="KW-1185">Reference proteome</keyword>
<reference evidence="1" key="2">
    <citation type="submission" date="2025-09" db="UniProtKB">
        <authorList>
            <consortium name="Ensembl"/>
        </authorList>
    </citation>
    <scope>IDENTIFICATION</scope>
</reference>
<name>A0A673FF48_9TELE</name>
<organism evidence="1 2">
    <name type="scientific">Sinocyclocheilus rhinocerous</name>
    <dbReference type="NCBI Taxonomy" id="307959"/>
    <lineage>
        <taxon>Eukaryota</taxon>
        <taxon>Metazoa</taxon>
        <taxon>Chordata</taxon>
        <taxon>Craniata</taxon>
        <taxon>Vertebrata</taxon>
        <taxon>Euteleostomi</taxon>
        <taxon>Actinopterygii</taxon>
        <taxon>Neopterygii</taxon>
        <taxon>Teleostei</taxon>
        <taxon>Ostariophysi</taxon>
        <taxon>Cypriniformes</taxon>
        <taxon>Cyprinidae</taxon>
        <taxon>Cyprininae</taxon>
        <taxon>Sinocyclocheilus</taxon>
    </lineage>
</organism>
<reference evidence="1" key="1">
    <citation type="submission" date="2025-08" db="UniProtKB">
        <authorList>
            <consortium name="Ensembl"/>
        </authorList>
    </citation>
    <scope>IDENTIFICATION</scope>
</reference>
<evidence type="ECO:0000313" key="1">
    <source>
        <dbReference type="Ensembl" id="ENSSRHP00000000580.1"/>
    </source>
</evidence>
<proteinExistence type="predicted"/>
<dbReference type="AlphaFoldDB" id="A0A673FF48"/>
<dbReference type="Proteomes" id="UP000472270">
    <property type="component" value="Unassembled WGS sequence"/>
</dbReference>